<reference evidence="2" key="2">
    <citation type="submission" date="2020-07" db="EMBL/GenBank/DDBJ databases">
        <authorList>
            <person name="Vera ALvarez R."/>
            <person name="Arias-Moreno D.M."/>
            <person name="Jimenez-Jacinto V."/>
            <person name="Jimenez-Bremont J.F."/>
            <person name="Swaminathan K."/>
            <person name="Moose S.P."/>
            <person name="Guerrero-Gonzalez M.L."/>
            <person name="Marino-Ramirez L."/>
            <person name="Landsman D."/>
            <person name="Rodriguez-Kessler M."/>
            <person name="Delgado-Sanchez P."/>
        </authorList>
    </citation>
    <scope>NUCLEOTIDE SEQUENCE</scope>
    <source>
        <tissue evidence="2">Cladode</tissue>
    </source>
</reference>
<protein>
    <submittedName>
        <fullName evidence="2">Uncharacterized protein</fullName>
    </submittedName>
</protein>
<dbReference type="AlphaFoldDB" id="A0A7C9DYY3"/>
<evidence type="ECO:0000313" key="2">
    <source>
        <dbReference type="EMBL" id="MBA4654682.1"/>
    </source>
</evidence>
<reference evidence="2" key="1">
    <citation type="journal article" date="2013" name="J. Plant Res.">
        <title>Effect of fungi and light on seed germination of three Opuntia species from semiarid lands of central Mexico.</title>
        <authorList>
            <person name="Delgado-Sanchez P."/>
            <person name="Jimenez-Bremont J.F."/>
            <person name="Guerrero-Gonzalez Mde L."/>
            <person name="Flores J."/>
        </authorList>
    </citation>
    <scope>NUCLEOTIDE SEQUENCE</scope>
    <source>
        <tissue evidence="2">Cladode</tissue>
    </source>
</reference>
<accession>A0A7C9DYY3</accession>
<name>A0A7C9DYY3_OPUST</name>
<feature type="transmembrane region" description="Helical" evidence="1">
    <location>
        <begin position="12"/>
        <end position="40"/>
    </location>
</feature>
<feature type="transmembrane region" description="Helical" evidence="1">
    <location>
        <begin position="52"/>
        <end position="76"/>
    </location>
</feature>
<organism evidence="2">
    <name type="scientific">Opuntia streptacantha</name>
    <name type="common">Prickly pear cactus</name>
    <name type="synonym">Opuntia cardona</name>
    <dbReference type="NCBI Taxonomy" id="393608"/>
    <lineage>
        <taxon>Eukaryota</taxon>
        <taxon>Viridiplantae</taxon>
        <taxon>Streptophyta</taxon>
        <taxon>Embryophyta</taxon>
        <taxon>Tracheophyta</taxon>
        <taxon>Spermatophyta</taxon>
        <taxon>Magnoliopsida</taxon>
        <taxon>eudicotyledons</taxon>
        <taxon>Gunneridae</taxon>
        <taxon>Pentapetalae</taxon>
        <taxon>Caryophyllales</taxon>
        <taxon>Cactineae</taxon>
        <taxon>Cactaceae</taxon>
        <taxon>Opuntioideae</taxon>
        <taxon>Opuntia</taxon>
    </lineage>
</organism>
<keyword evidence="1" id="KW-0812">Transmembrane</keyword>
<proteinExistence type="predicted"/>
<keyword evidence="1" id="KW-0472">Membrane</keyword>
<dbReference type="EMBL" id="GISG01184392">
    <property type="protein sequence ID" value="MBA4654682.1"/>
    <property type="molecule type" value="Transcribed_RNA"/>
</dbReference>
<sequence>MPILAWPTEEVVVGPVVVVAIMVIILVATKVLMIVELILIDICNLRTLEVHFHLMGLLGMVQQVMGMVLPIMAWVMGVMGMGVQTLAMEDLVVLPMATQMSRVLDMQMVPKQLQGVHGMHKQPLVMPQLAMEVLGRGVLVALVVVG</sequence>
<evidence type="ECO:0000256" key="1">
    <source>
        <dbReference type="SAM" id="Phobius"/>
    </source>
</evidence>
<keyword evidence="1" id="KW-1133">Transmembrane helix</keyword>